<comment type="caution">
    <text evidence="1">The sequence shown here is derived from an EMBL/GenBank/DDBJ whole genome shotgun (WGS) entry which is preliminary data.</text>
</comment>
<proteinExistence type="predicted"/>
<evidence type="ECO:0000313" key="1">
    <source>
        <dbReference type="EMBL" id="PQO41686.1"/>
    </source>
</evidence>
<protein>
    <submittedName>
        <fullName evidence="1">Uncharacterized protein</fullName>
    </submittedName>
</protein>
<accession>A0A2S8GB50</accession>
<name>A0A2S8GB50_9BACT</name>
<gene>
    <name evidence="1" type="ORF">C5Y98_02890</name>
</gene>
<dbReference type="EMBL" id="PUIB01000005">
    <property type="protein sequence ID" value="PQO41686.1"/>
    <property type="molecule type" value="Genomic_DNA"/>
</dbReference>
<organism evidence="1 2">
    <name type="scientific">Blastopirellula marina</name>
    <dbReference type="NCBI Taxonomy" id="124"/>
    <lineage>
        <taxon>Bacteria</taxon>
        <taxon>Pseudomonadati</taxon>
        <taxon>Planctomycetota</taxon>
        <taxon>Planctomycetia</taxon>
        <taxon>Pirellulales</taxon>
        <taxon>Pirellulaceae</taxon>
        <taxon>Blastopirellula</taxon>
    </lineage>
</organism>
<evidence type="ECO:0000313" key="2">
    <source>
        <dbReference type="Proteomes" id="UP000239388"/>
    </source>
</evidence>
<dbReference type="Proteomes" id="UP000239388">
    <property type="component" value="Unassembled WGS sequence"/>
</dbReference>
<sequence length="225" mass="26175">MNLLLTTTVIALGLGLWATSRDRMALEQRLQEIRRDYQVLEVTDPGKIHVFNMPNGIPRLGRCRVYLPEGRKYRLKYDWQSFPRATKTHPVFAGLSLRAGMHDITYALQAEPAKPAVKWHVCVSAKGSSSFGIVVHELPLAVNWLTEVDRIGHHRYQLPAEEEGKPPRIFYFKESDNQEQVLHFDADQQATLYRYEVRNPNEYIGTSKPKARWEQDVFRIWIEEE</sequence>
<dbReference type="RefSeq" id="WP_105351439.1">
    <property type="nucleotide sequence ID" value="NZ_PUIB01000005.1"/>
</dbReference>
<reference evidence="1 2" key="1">
    <citation type="submission" date="2018-02" db="EMBL/GenBank/DDBJ databases">
        <title>Comparative genomes isolates from brazilian mangrove.</title>
        <authorList>
            <person name="Araujo J.E."/>
            <person name="Taketani R.G."/>
            <person name="Silva M.C.P."/>
            <person name="Loureco M.V."/>
            <person name="Andreote F.D."/>
        </authorList>
    </citation>
    <scope>NUCLEOTIDE SEQUENCE [LARGE SCALE GENOMIC DNA]</scope>
    <source>
        <strain evidence="1 2">NAP PRIS-MGV</strain>
    </source>
</reference>
<dbReference type="AlphaFoldDB" id="A0A2S8GB50"/>